<proteinExistence type="predicted"/>
<sequence length="287" mass="30924">MIQLAANQKPTCVARVCDIHSSNDHHTSVCPSSQQSGVDEHPEAYAANTYSRPPQPQRRGVHVVATDTSAEIIKLEGKLDPLVNLVTQLAANQKRISVARVCGIHSSNDHHTSVCPSSQQSGVDEHPEALLQTPIADQHSIRDKALDREDGSQLLALEGKLDALVNLVTQLAANHKPAYVARVCGIRSSNDHHTSQFSARNDVIVIKGFHDVATDTSTETGKLEGKLDALVNLVTQLAVTQKPASVARVCEIRSSNDHHTSVCPSSQQSGVDEHPEAYAANSYSRPP</sequence>
<accession>A0ABD1L8B0</accession>
<dbReference type="EMBL" id="JBGMDY010000010">
    <property type="protein sequence ID" value="KAL2319751.1"/>
    <property type="molecule type" value="Genomic_DNA"/>
</dbReference>
<evidence type="ECO:0000256" key="1">
    <source>
        <dbReference type="SAM" id="MobiDB-lite"/>
    </source>
</evidence>
<keyword evidence="3" id="KW-1185">Reference proteome</keyword>
<evidence type="ECO:0000313" key="2">
    <source>
        <dbReference type="EMBL" id="KAL2319751.1"/>
    </source>
</evidence>
<name>A0ABD1L8B0_9FABA</name>
<comment type="caution">
    <text evidence="2">The sequence shown here is derived from an EMBL/GenBank/DDBJ whole genome shotgun (WGS) entry which is preliminary data.</text>
</comment>
<protein>
    <submittedName>
        <fullName evidence="2">Uncharacterized protein</fullName>
    </submittedName>
</protein>
<dbReference type="Proteomes" id="UP001603857">
    <property type="component" value="Unassembled WGS sequence"/>
</dbReference>
<evidence type="ECO:0000313" key="3">
    <source>
        <dbReference type="Proteomes" id="UP001603857"/>
    </source>
</evidence>
<dbReference type="AlphaFoldDB" id="A0ABD1L8B0"/>
<feature type="region of interest" description="Disordered" evidence="1">
    <location>
        <begin position="257"/>
        <end position="287"/>
    </location>
</feature>
<reference evidence="2 3" key="1">
    <citation type="submission" date="2024-08" db="EMBL/GenBank/DDBJ databases">
        <title>Insights into the chromosomal genome structure of Flemingia macrophylla.</title>
        <authorList>
            <person name="Ding Y."/>
            <person name="Zhao Y."/>
            <person name="Bi W."/>
            <person name="Wu M."/>
            <person name="Zhao G."/>
            <person name="Gong Y."/>
            <person name="Li W."/>
            <person name="Zhang P."/>
        </authorList>
    </citation>
    <scope>NUCLEOTIDE SEQUENCE [LARGE SCALE GENOMIC DNA]</scope>
    <source>
        <strain evidence="2">DYQJB</strain>
        <tissue evidence="2">Leaf</tissue>
    </source>
</reference>
<gene>
    <name evidence="2" type="ORF">Fmac_028720</name>
</gene>
<organism evidence="2 3">
    <name type="scientific">Flemingia macrophylla</name>
    <dbReference type="NCBI Taxonomy" id="520843"/>
    <lineage>
        <taxon>Eukaryota</taxon>
        <taxon>Viridiplantae</taxon>
        <taxon>Streptophyta</taxon>
        <taxon>Embryophyta</taxon>
        <taxon>Tracheophyta</taxon>
        <taxon>Spermatophyta</taxon>
        <taxon>Magnoliopsida</taxon>
        <taxon>eudicotyledons</taxon>
        <taxon>Gunneridae</taxon>
        <taxon>Pentapetalae</taxon>
        <taxon>rosids</taxon>
        <taxon>fabids</taxon>
        <taxon>Fabales</taxon>
        <taxon>Fabaceae</taxon>
        <taxon>Papilionoideae</taxon>
        <taxon>50 kb inversion clade</taxon>
        <taxon>NPAAA clade</taxon>
        <taxon>indigoferoid/millettioid clade</taxon>
        <taxon>Phaseoleae</taxon>
        <taxon>Flemingia</taxon>
    </lineage>
</organism>